<dbReference type="SUPFAM" id="SSF55729">
    <property type="entry name" value="Acyl-CoA N-acyltransferases (Nat)"/>
    <property type="match status" value="1"/>
</dbReference>
<keyword evidence="3" id="KW-1185">Reference proteome</keyword>
<dbReference type="InterPro" id="IPR000182">
    <property type="entry name" value="GNAT_dom"/>
</dbReference>
<dbReference type="CDD" id="cd04301">
    <property type="entry name" value="NAT_SF"/>
    <property type="match status" value="1"/>
</dbReference>
<evidence type="ECO:0000313" key="2">
    <source>
        <dbReference type="EMBL" id="GLV54321.1"/>
    </source>
</evidence>
<comment type="caution">
    <text evidence="2">The sequence shown here is derived from an EMBL/GenBank/DDBJ whole genome shotgun (WGS) entry which is preliminary data.</text>
</comment>
<sequence>MNTIALQDFTPSKVSLAYDANHIAERTLFSQLPQAELHDEPGLLWYATGSDADSFNGVLQTQLEPDRLSPAIGRVCAYFQQRRLPFLWFVGPSSRPDNVGQVLEDHGFIRAETEPVMAVDLFRMNTNLSVSSRLIIHRVRTHEQLLQWLRVCFSDCSEELIQQCFTLYAGLHLDQHSPLRLYLGTIDGEPVATSLLFCGMEAASLRNIFTLPHYRGQGVGAAMTLAALHEARSCGYRIGLLAATSMGSALYYRIGFQAYGTFSVYYVAI</sequence>
<name>A0ABQ6FM46_9CHLR</name>
<proteinExistence type="predicted"/>
<dbReference type="RefSeq" id="WP_338248014.1">
    <property type="nucleotide sequence ID" value="NZ_BSRI01000001.1"/>
</dbReference>
<dbReference type="Proteomes" id="UP001344906">
    <property type="component" value="Unassembled WGS sequence"/>
</dbReference>
<dbReference type="Gene3D" id="3.40.630.30">
    <property type="match status" value="1"/>
</dbReference>
<accession>A0ABQ6FM46</accession>
<gene>
    <name evidence="2" type="ORF">KDH_11690</name>
</gene>
<dbReference type="Pfam" id="PF00583">
    <property type="entry name" value="Acetyltransf_1"/>
    <property type="match status" value="1"/>
</dbReference>
<evidence type="ECO:0000259" key="1">
    <source>
        <dbReference type="PROSITE" id="PS51186"/>
    </source>
</evidence>
<protein>
    <recommendedName>
        <fullName evidence="1">N-acetyltransferase domain-containing protein</fullName>
    </recommendedName>
</protein>
<organism evidence="2 3">
    <name type="scientific">Dictyobacter halimunensis</name>
    <dbReference type="NCBI Taxonomy" id="3026934"/>
    <lineage>
        <taxon>Bacteria</taxon>
        <taxon>Bacillati</taxon>
        <taxon>Chloroflexota</taxon>
        <taxon>Ktedonobacteria</taxon>
        <taxon>Ktedonobacterales</taxon>
        <taxon>Dictyobacteraceae</taxon>
        <taxon>Dictyobacter</taxon>
    </lineage>
</organism>
<dbReference type="PROSITE" id="PS51186">
    <property type="entry name" value="GNAT"/>
    <property type="match status" value="1"/>
</dbReference>
<dbReference type="EMBL" id="BSRI01000001">
    <property type="protein sequence ID" value="GLV54321.1"/>
    <property type="molecule type" value="Genomic_DNA"/>
</dbReference>
<reference evidence="2 3" key="1">
    <citation type="submission" date="2023-02" db="EMBL/GenBank/DDBJ databases">
        <title>Dictyobacter halimunensis sp. nov., a new member of the class Ktedonobacteria from forest soil in a geothermal area.</title>
        <authorList>
            <person name="Rachmania M.K."/>
            <person name="Ningsih F."/>
            <person name="Sakai Y."/>
            <person name="Yabe S."/>
            <person name="Yokota A."/>
            <person name="Sjamsuridzal W."/>
        </authorList>
    </citation>
    <scope>NUCLEOTIDE SEQUENCE [LARGE SCALE GENOMIC DNA]</scope>
    <source>
        <strain evidence="2 3">S3.2.2.5</strain>
    </source>
</reference>
<evidence type="ECO:0000313" key="3">
    <source>
        <dbReference type="Proteomes" id="UP001344906"/>
    </source>
</evidence>
<dbReference type="InterPro" id="IPR016181">
    <property type="entry name" value="Acyl_CoA_acyltransferase"/>
</dbReference>
<feature type="domain" description="N-acetyltransferase" evidence="1">
    <location>
        <begin position="135"/>
        <end position="269"/>
    </location>
</feature>